<dbReference type="RefSeq" id="WP_339402874.1">
    <property type="nucleotide sequence ID" value="NZ_JBBGAZ010000002.1"/>
</dbReference>
<sequence length="201" mass="23174">MSEEKLVSFTQMKDGTKEDYLLLAELEKPYLGMTADRVLEEMERHGQASLEGYRINRLQHGLQSATRAEADGADIDWIVGALLHDIGDGLAPQNHDRFSAEVIRPFVRWDVSWVVEHHGIFQMLYYGKHYGWDENARDQFKDHPCFDSCAAFCERWDQSSFDPEYPMKPLSHFEPMVREVFGRKAYDPAVLREGFVSALVA</sequence>
<keyword evidence="3" id="KW-1185">Reference proteome</keyword>
<evidence type="ECO:0000259" key="1">
    <source>
        <dbReference type="Pfam" id="PF01966"/>
    </source>
</evidence>
<dbReference type="Gene3D" id="1.10.3210.10">
    <property type="entry name" value="Hypothetical protein af1432"/>
    <property type="match status" value="1"/>
</dbReference>
<dbReference type="InterPro" id="IPR052567">
    <property type="entry name" value="OP_Dioxygenase"/>
</dbReference>
<comment type="caution">
    <text evidence="2">The sequence shown here is derived from an EMBL/GenBank/DDBJ whole genome shotgun (WGS) entry which is preliminary data.</text>
</comment>
<dbReference type="SUPFAM" id="SSF109604">
    <property type="entry name" value="HD-domain/PDEase-like"/>
    <property type="match status" value="1"/>
</dbReference>
<evidence type="ECO:0000313" key="3">
    <source>
        <dbReference type="Proteomes" id="UP001368270"/>
    </source>
</evidence>
<organism evidence="2 3">
    <name type="scientific">Cognatishimia coralii</name>
    <dbReference type="NCBI Taxonomy" id="3083254"/>
    <lineage>
        <taxon>Bacteria</taxon>
        <taxon>Pseudomonadati</taxon>
        <taxon>Pseudomonadota</taxon>
        <taxon>Alphaproteobacteria</taxon>
        <taxon>Rhodobacterales</taxon>
        <taxon>Paracoccaceae</taxon>
        <taxon>Cognatishimia</taxon>
    </lineage>
</organism>
<feature type="domain" description="HD" evidence="1">
    <location>
        <begin position="58"/>
        <end position="124"/>
    </location>
</feature>
<dbReference type="Proteomes" id="UP001368270">
    <property type="component" value="Unassembled WGS sequence"/>
</dbReference>
<dbReference type="Pfam" id="PF01966">
    <property type="entry name" value="HD"/>
    <property type="match status" value="1"/>
</dbReference>
<accession>A0ABU8QET5</accession>
<reference evidence="2 3" key="1">
    <citation type="submission" date="2024-03" db="EMBL/GenBank/DDBJ databases">
        <title>Cognatishimia coralii sp. nov., a marine bacterium isolated from coral surrounding seawater.</title>
        <authorList>
            <person name="Liu X."/>
            <person name="Liu S."/>
            <person name="Sun H."/>
            <person name="Zhang Y."/>
        </authorList>
    </citation>
    <scope>NUCLEOTIDE SEQUENCE [LARGE SCALE GENOMIC DNA]</scope>
    <source>
        <strain evidence="2 3">D5M38</strain>
    </source>
</reference>
<dbReference type="InterPro" id="IPR006674">
    <property type="entry name" value="HD_domain"/>
</dbReference>
<dbReference type="EMBL" id="JBBGAZ010000002">
    <property type="protein sequence ID" value="MEJ5217919.1"/>
    <property type="molecule type" value="Genomic_DNA"/>
</dbReference>
<proteinExistence type="predicted"/>
<name>A0ABU8QET5_9RHOB</name>
<gene>
    <name evidence="2" type="ORF">WG622_06685</name>
</gene>
<dbReference type="PANTHER" id="PTHR40202">
    <property type="match status" value="1"/>
</dbReference>
<protein>
    <submittedName>
        <fullName evidence="2">HD domain-containing protein</fullName>
    </submittedName>
</protein>
<dbReference type="PANTHER" id="PTHR40202:SF1">
    <property type="entry name" value="HD DOMAIN-CONTAINING PROTEIN"/>
    <property type="match status" value="1"/>
</dbReference>
<evidence type="ECO:0000313" key="2">
    <source>
        <dbReference type="EMBL" id="MEJ5217919.1"/>
    </source>
</evidence>